<dbReference type="RefSeq" id="WP_105863675.1">
    <property type="nucleotide sequence ID" value="NZ_PUEJ01000006.1"/>
</dbReference>
<dbReference type="SUPFAM" id="SSF52833">
    <property type="entry name" value="Thioredoxin-like"/>
    <property type="match status" value="1"/>
</dbReference>
<dbReference type="EMBL" id="PUEJ01000006">
    <property type="protein sequence ID" value="PRH86383.1"/>
    <property type="molecule type" value="Genomic_DNA"/>
</dbReference>
<dbReference type="Gene3D" id="3.40.30.10">
    <property type="entry name" value="Glutaredoxin"/>
    <property type="match status" value="1"/>
</dbReference>
<dbReference type="GO" id="GO:0016853">
    <property type="term" value="F:isomerase activity"/>
    <property type="evidence" value="ECO:0007669"/>
    <property type="project" value="UniProtKB-KW"/>
</dbReference>
<dbReference type="Proteomes" id="UP000237682">
    <property type="component" value="Unassembled WGS sequence"/>
</dbReference>
<reference evidence="1 2" key="1">
    <citation type="submission" date="2018-02" db="EMBL/GenBank/DDBJ databases">
        <title>Whole genome sequencing of endophytic bacterium.</title>
        <authorList>
            <person name="Eedara R."/>
            <person name="Podile A.R."/>
        </authorList>
    </citation>
    <scope>NUCLEOTIDE SEQUENCE [LARGE SCALE GENOMIC DNA]</scope>
    <source>
        <strain evidence="1 2">RP1T</strain>
    </source>
</reference>
<proteinExistence type="predicted"/>
<sequence>MSTPLTSDQTVTYLFDPLCGWCYGASPMLQRLHEAGVAVSPLPTGLFAGPGARPMDAGFAAYAWSNDQRIERLTGQRFTKAYRSQVLEAPDGLFDSGPATLALTAVALAEPECDLDALAAIQAGRYVEGRDTTSLACLVAILREAGFAAAADRLAVPDEDLLAANRTRIAEGRALMARLGAQGVPALAARHDGQLRLIASNALFGSFGNLVSHLNA</sequence>
<dbReference type="InterPro" id="IPR036249">
    <property type="entry name" value="Thioredoxin-like_sf"/>
</dbReference>
<comment type="caution">
    <text evidence="1">The sequence shown here is derived from an EMBL/GenBank/DDBJ whole genome shotgun (WGS) entry which is preliminary data.</text>
</comment>
<keyword evidence="1" id="KW-0413">Isomerase</keyword>
<dbReference type="CDD" id="cd03025">
    <property type="entry name" value="DsbA_FrnE_like"/>
    <property type="match status" value="1"/>
</dbReference>
<dbReference type="OrthoDB" id="9813770at2"/>
<gene>
    <name evidence="1" type="ORF">C5L14_19065</name>
</gene>
<keyword evidence="2" id="KW-1185">Reference proteome</keyword>
<organism evidence="1 2">
    <name type="scientific">Labrys okinawensis</name>
    <dbReference type="NCBI Taxonomy" id="346911"/>
    <lineage>
        <taxon>Bacteria</taxon>
        <taxon>Pseudomonadati</taxon>
        <taxon>Pseudomonadota</taxon>
        <taxon>Alphaproteobacteria</taxon>
        <taxon>Hyphomicrobiales</taxon>
        <taxon>Xanthobacteraceae</taxon>
        <taxon>Labrys</taxon>
    </lineage>
</organism>
<name>A0A2S9QAK6_9HYPH</name>
<evidence type="ECO:0000313" key="2">
    <source>
        <dbReference type="Proteomes" id="UP000237682"/>
    </source>
</evidence>
<protein>
    <submittedName>
        <fullName evidence="1">Protein-disulfide isomerase</fullName>
    </submittedName>
</protein>
<evidence type="ECO:0000313" key="1">
    <source>
        <dbReference type="EMBL" id="PRH86383.1"/>
    </source>
</evidence>
<accession>A0A2S9QAK6</accession>
<dbReference type="AlphaFoldDB" id="A0A2S9QAK6"/>